<keyword evidence="3" id="KW-1185">Reference proteome</keyword>
<evidence type="ECO:0000313" key="2">
    <source>
        <dbReference type="EMBL" id="GGD04619.1"/>
    </source>
</evidence>
<feature type="region of interest" description="Disordered" evidence="1">
    <location>
        <begin position="1"/>
        <end position="29"/>
    </location>
</feature>
<evidence type="ECO:0000313" key="3">
    <source>
        <dbReference type="Proteomes" id="UP000642571"/>
    </source>
</evidence>
<reference evidence="3" key="1">
    <citation type="journal article" date="2019" name="Int. J. Syst. Evol. Microbiol.">
        <title>The Global Catalogue of Microorganisms (GCM) 10K type strain sequencing project: providing services to taxonomists for standard genome sequencing and annotation.</title>
        <authorList>
            <consortium name="The Broad Institute Genomics Platform"/>
            <consortium name="The Broad Institute Genome Sequencing Center for Infectious Disease"/>
            <person name="Wu L."/>
            <person name="Ma J."/>
        </authorList>
    </citation>
    <scope>NUCLEOTIDE SEQUENCE [LARGE SCALE GENOMIC DNA]</scope>
    <source>
        <strain evidence="3">CGMCC 1.15353</strain>
    </source>
</reference>
<accession>A0ABQ1PVB6</accession>
<proteinExistence type="predicted"/>
<dbReference type="EMBL" id="BMIN01000003">
    <property type="protein sequence ID" value="GGD04619.1"/>
    <property type="molecule type" value="Genomic_DNA"/>
</dbReference>
<gene>
    <name evidence="2" type="ORF">GCM10011389_10170</name>
</gene>
<dbReference type="Proteomes" id="UP000642571">
    <property type="component" value="Unassembled WGS sequence"/>
</dbReference>
<name>A0ABQ1PVB6_9BACI</name>
<sequence length="62" mass="7034">MGERGRRDPGMSKANEEARQLARGKRVVPQTPQTLIKHNGPTHNKLSQLRVFKINTQIISKD</sequence>
<protein>
    <submittedName>
        <fullName evidence="2">Uncharacterized protein</fullName>
    </submittedName>
</protein>
<organism evidence="2 3">
    <name type="scientific">Pontibacillus salipaludis</name>
    <dbReference type="NCBI Taxonomy" id="1697394"/>
    <lineage>
        <taxon>Bacteria</taxon>
        <taxon>Bacillati</taxon>
        <taxon>Bacillota</taxon>
        <taxon>Bacilli</taxon>
        <taxon>Bacillales</taxon>
        <taxon>Bacillaceae</taxon>
        <taxon>Pontibacillus</taxon>
    </lineage>
</organism>
<feature type="compositionally biased region" description="Basic and acidic residues" evidence="1">
    <location>
        <begin position="1"/>
        <end position="20"/>
    </location>
</feature>
<comment type="caution">
    <text evidence="2">The sequence shown here is derived from an EMBL/GenBank/DDBJ whole genome shotgun (WGS) entry which is preliminary data.</text>
</comment>
<evidence type="ECO:0000256" key="1">
    <source>
        <dbReference type="SAM" id="MobiDB-lite"/>
    </source>
</evidence>